<dbReference type="OrthoDB" id="3319807at2"/>
<protein>
    <submittedName>
        <fullName evidence="2">Uncharacterized protein</fullName>
    </submittedName>
</protein>
<proteinExistence type="predicted"/>
<reference evidence="3" key="1">
    <citation type="submission" date="2016-06" db="EMBL/GenBank/DDBJ databases">
        <authorList>
            <person name="Varghese N."/>
            <person name="Submissions Spin"/>
        </authorList>
    </citation>
    <scope>NUCLEOTIDE SEQUENCE [LARGE SCALE GENOMIC DNA]</scope>
    <source>
        <strain evidence="3">DSM 43819</strain>
    </source>
</reference>
<dbReference type="Proteomes" id="UP000198221">
    <property type="component" value="Chromosome I"/>
</dbReference>
<feature type="region of interest" description="Disordered" evidence="1">
    <location>
        <begin position="67"/>
        <end position="86"/>
    </location>
</feature>
<keyword evidence="3" id="KW-1185">Reference proteome</keyword>
<dbReference type="EMBL" id="LT607754">
    <property type="protein sequence ID" value="SCG47456.1"/>
    <property type="molecule type" value="Genomic_DNA"/>
</dbReference>
<name>A0A1C5HN68_9ACTN</name>
<dbReference type="AlphaFoldDB" id="A0A1C5HN68"/>
<sequence>MIGAEHQSAAGQYYLRDIRGAFDVVALGATATGSVGDTVQVEVGLRNDGPGVPDGIHLRRQRRPVHIHPAGRDHHHRQPGPVLALG</sequence>
<gene>
    <name evidence="2" type="ORF">GA0070613_1579</name>
</gene>
<evidence type="ECO:0000256" key="1">
    <source>
        <dbReference type="SAM" id="MobiDB-lite"/>
    </source>
</evidence>
<dbReference type="RefSeq" id="WP_089011670.1">
    <property type="nucleotide sequence ID" value="NZ_LT607754.1"/>
</dbReference>
<evidence type="ECO:0000313" key="2">
    <source>
        <dbReference type="EMBL" id="SCG47456.1"/>
    </source>
</evidence>
<evidence type="ECO:0000313" key="3">
    <source>
        <dbReference type="Proteomes" id="UP000198221"/>
    </source>
</evidence>
<accession>A0A1C5HN68</accession>
<organism evidence="2 3">
    <name type="scientific">Micromonospora inositola</name>
    <dbReference type="NCBI Taxonomy" id="47865"/>
    <lineage>
        <taxon>Bacteria</taxon>
        <taxon>Bacillati</taxon>
        <taxon>Actinomycetota</taxon>
        <taxon>Actinomycetes</taxon>
        <taxon>Micromonosporales</taxon>
        <taxon>Micromonosporaceae</taxon>
        <taxon>Micromonospora</taxon>
    </lineage>
</organism>